<name>A0ABV8LUN3_9ACTN</name>
<comment type="caution">
    <text evidence="6">The sequence shown here is derived from an EMBL/GenBank/DDBJ whole genome shotgun (WGS) entry which is preliminary data.</text>
</comment>
<proteinExistence type="predicted"/>
<dbReference type="InterPro" id="IPR001647">
    <property type="entry name" value="HTH_TetR"/>
</dbReference>
<evidence type="ECO:0000313" key="7">
    <source>
        <dbReference type="Proteomes" id="UP001595816"/>
    </source>
</evidence>
<accession>A0ABV8LUN3</accession>
<keyword evidence="7" id="KW-1185">Reference proteome</keyword>
<gene>
    <name evidence="6" type="ORF">ACFOZ4_29250</name>
</gene>
<dbReference type="Gene3D" id="1.10.357.10">
    <property type="entry name" value="Tetracycline Repressor, domain 2"/>
    <property type="match status" value="1"/>
</dbReference>
<keyword evidence="3" id="KW-0804">Transcription</keyword>
<dbReference type="RefSeq" id="WP_253761141.1">
    <property type="nucleotide sequence ID" value="NZ_JAMZDZ010000001.1"/>
</dbReference>
<dbReference type="InterPro" id="IPR050109">
    <property type="entry name" value="HTH-type_TetR-like_transc_reg"/>
</dbReference>
<dbReference type="InterPro" id="IPR004111">
    <property type="entry name" value="Repressor_TetR_C"/>
</dbReference>
<evidence type="ECO:0000256" key="4">
    <source>
        <dbReference type="PROSITE-ProRule" id="PRU00335"/>
    </source>
</evidence>
<dbReference type="SUPFAM" id="SSF46689">
    <property type="entry name" value="Homeodomain-like"/>
    <property type="match status" value="1"/>
</dbReference>
<keyword evidence="2 4" id="KW-0238">DNA-binding</keyword>
<dbReference type="InterPro" id="IPR009057">
    <property type="entry name" value="Homeodomain-like_sf"/>
</dbReference>
<feature type="DNA-binding region" description="H-T-H motif" evidence="4">
    <location>
        <begin position="41"/>
        <end position="60"/>
    </location>
</feature>
<evidence type="ECO:0000259" key="5">
    <source>
        <dbReference type="PROSITE" id="PS50977"/>
    </source>
</evidence>
<dbReference type="InterPro" id="IPR036271">
    <property type="entry name" value="Tet_transcr_reg_TetR-rel_C_sf"/>
</dbReference>
<protein>
    <submittedName>
        <fullName evidence="6">TetR/AcrR family transcriptional regulator</fullName>
    </submittedName>
</protein>
<evidence type="ECO:0000256" key="3">
    <source>
        <dbReference type="ARBA" id="ARBA00023163"/>
    </source>
</evidence>
<evidence type="ECO:0000313" key="6">
    <source>
        <dbReference type="EMBL" id="MFC4134715.1"/>
    </source>
</evidence>
<dbReference type="Pfam" id="PF00440">
    <property type="entry name" value="TetR_N"/>
    <property type="match status" value="1"/>
</dbReference>
<dbReference type="PROSITE" id="PS50977">
    <property type="entry name" value="HTH_TETR_2"/>
    <property type="match status" value="1"/>
</dbReference>
<dbReference type="Gene3D" id="1.10.10.60">
    <property type="entry name" value="Homeodomain-like"/>
    <property type="match status" value="1"/>
</dbReference>
<dbReference type="SUPFAM" id="SSF48498">
    <property type="entry name" value="Tetracyclin repressor-like, C-terminal domain"/>
    <property type="match status" value="1"/>
</dbReference>
<dbReference type="Pfam" id="PF02909">
    <property type="entry name" value="TetR_C_1"/>
    <property type="match status" value="1"/>
</dbReference>
<dbReference type="EMBL" id="JBHSAY010000015">
    <property type="protein sequence ID" value="MFC4134715.1"/>
    <property type="molecule type" value="Genomic_DNA"/>
</dbReference>
<feature type="domain" description="HTH tetR-type" evidence="5">
    <location>
        <begin position="18"/>
        <end position="78"/>
    </location>
</feature>
<dbReference type="Proteomes" id="UP001595816">
    <property type="component" value="Unassembled WGS sequence"/>
</dbReference>
<sequence length="223" mass="23380">MSLLWTGRPSAARGPKPALSLERIVAEAISLADAEGLAAVSMKTLATRLGAGTMSLYRYLPGKDELVALMLDSVIGAPPAGLRDGEWRAALQRWAYATRDVFHRHPWSIGIIGQAREVGPNELAWGEAALDILATAGATDHQILDMVFAVNAYVRGASQLSAPGGLGPAVDPADIVASGRIEEYPHFARLATVSAPDFDPTTGSSFDVGLGYLLDGISATLTA</sequence>
<dbReference type="PANTHER" id="PTHR30055">
    <property type="entry name" value="HTH-TYPE TRANSCRIPTIONAL REGULATOR RUTR"/>
    <property type="match status" value="1"/>
</dbReference>
<reference evidence="7" key="1">
    <citation type="journal article" date="2019" name="Int. J. Syst. Evol. Microbiol.">
        <title>The Global Catalogue of Microorganisms (GCM) 10K type strain sequencing project: providing services to taxonomists for standard genome sequencing and annotation.</title>
        <authorList>
            <consortium name="The Broad Institute Genomics Platform"/>
            <consortium name="The Broad Institute Genome Sequencing Center for Infectious Disease"/>
            <person name="Wu L."/>
            <person name="Ma J."/>
        </authorList>
    </citation>
    <scope>NUCLEOTIDE SEQUENCE [LARGE SCALE GENOMIC DNA]</scope>
    <source>
        <strain evidence="7">CGMCC 4.7289</strain>
    </source>
</reference>
<evidence type="ECO:0000256" key="2">
    <source>
        <dbReference type="ARBA" id="ARBA00023125"/>
    </source>
</evidence>
<organism evidence="6 7">
    <name type="scientific">Hamadaea flava</name>
    <dbReference type="NCBI Taxonomy" id="1742688"/>
    <lineage>
        <taxon>Bacteria</taxon>
        <taxon>Bacillati</taxon>
        <taxon>Actinomycetota</taxon>
        <taxon>Actinomycetes</taxon>
        <taxon>Micromonosporales</taxon>
        <taxon>Micromonosporaceae</taxon>
        <taxon>Hamadaea</taxon>
    </lineage>
</organism>
<keyword evidence="1" id="KW-0805">Transcription regulation</keyword>
<evidence type="ECO:0000256" key="1">
    <source>
        <dbReference type="ARBA" id="ARBA00023015"/>
    </source>
</evidence>
<dbReference type="PANTHER" id="PTHR30055:SF151">
    <property type="entry name" value="TRANSCRIPTIONAL REGULATORY PROTEIN"/>
    <property type="match status" value="1"/>
</dbReference>